<feature type="compositionally biased region" description="Basic residues" evidence="1">
    <location>
        <begin position="387"/>
        <end position="405"/>
    </location>
</feature>
<feature type="region of interest" description="Disordered" evidence="1">
    <location>
        <begin position="386"/>
        <end position="405"/>
    </location>
</feature>
<evidence type="ECO:0000313" key="2">
    <source>
        <dbReference type="EMBL" id="GBP17049.1"/>
    </source>
</evidence>
<dbReference type="EMBL" id="BGZK01000084">
    <property type="protein sequence ID" value="GBP17049.1"/>
    <property type="molecule type" value="Genomic_DNA"/>
</dbReference>
<evidence type="ECO:0000256" key="1">
    <source>
        <dbReference type="SAM" id="MobiDB-lite"/>
    </source>
</evidence>
<dbReference type="AlphaFoldDB" id="A0A4C1TSU4"/>
<name>A0A4C1TSU4_EUMVA</name>
<proteinExistence type="predicted"/>
<accession>A0A4C1TSU4</accession>
<evidence type="ECO:0000313" key="3">
    <source>
        <dbReference type="Proteomes" id="UP000299102"/>
    </source>
</evidence>
<keyword evidence="3" id="KW-1185">Reference proteome</keyword>
<gene>
    <name evidence="2" type="ORF">EVAR_8121_1</name>
</gene>
<reference evidence="2 3" key="1">
    <citation type="journal article" date="2019" name="Commun. Biol.">
        <title>The bagworm genome reveals a unique fibroin gene that provides high tensile strength.</title>
        <authorList>
            <person name="Kono N."/>
            <person name="Nakamura H."/>
            <person name="Ohtoshi R."/>
            <person name="Tomita M."/>
            <person name="Numata K."/>
            <person name="Arakawa K."/>
        </authorList>
    </citation>
    <scope>NUCLEOTIDE SEQUENCE [LARGE SCALE GENOMIC DNA]</scope>
</reference>
<sequence>MSKFNVRVSKLQHQRRFYTPCAVSIPLTAYLRSNVGPNSKSDAPRDHRAVNRYAGALRARAHVTRDGTAAGGGRHEECDWFWPHQHAAAYPPPVVLIRGKQYISLLPEIKFATLRNRQTFDTPSKTKPIELMTVDIDISVPPTTASVKGRRRTRRRRTTRHRFVSSSSGYALHAIPCESGAKLLYIIWRRCVRSLPFKIGNWVSFRFLNGIQSATIAGLSHLLVLFQHMNHVGRTQKIRTPVQCQRLSSIFQVGESLHRVDTVQRRGYRSPVMICDSREISVKSSYSAIRPVRARFYLFYRSVKSERFISHLSESVGHPRRVRNVSHTAADWLQHVKYHTLTEYGRELAASAVLFRRHHSTTLRRYVYVCKRSKVFECERPPMLRANKPRRSSAPAQKRRAGRDL</sequence>
<organism evidence="2 3">
    <name type="scientific">Eumeta variegata</name>
    <name type="common">Bagworm moth</name>
    <name type="synonym">Eumeta japonica</name>
    <dbReference type="NCBI Taxonomy" id="151549"/>
    <lineage>
        <taxon>Eukaryota</taxon>
        <taxon>Metazoa</taxon>
        <taxon>Ecdysozoa</taxon>
        <taxon>Arthropoda</taxon>
        <taxon>Hexapoda</taxon>
        <taxon>Insecta</taxon>
        <taxon>Pterygota</taxon>
        <taxon>Neoptera</taxon>
        <taxon>Endopterygota</taxon>
        <taxon>Lepidoptera</taxon>
        <taxon>Glossata</taxon>
        <taxon>Ditrysia</taxon>
        <taxon>Tineoidea</taxon>
        <taxon>Psychidae</taxon>
        <taxon>Oiketicinae</taxon>
        <taxon>Eumeta</taxon>
    </lineage>
</organism>
<protein>
    <submittedName>
        <fullName evidence="2">Uncharacterized protein</fullName>
    </submittedName>
</protein>
<comment type="caution">
    <text evidence="2">The sequence shown here is derived from an EMBL/GenBank/DDBJ whole genome shotgun (WGS) entry which is preliminary data.</text>
</comment>
<dbReference type="Proteomes" id="UP000299102">
    <property type="component" value="Unassembled WGS sequence"/>
</dbReference>